<dbReference type="PROSITE" id="PS51318">
    <property type="entry name" value="TAT"/>
    <property type="match status" value="1"/>
</dbReference>
<evidence type="ECO:0000313" key="3">
    <source>
        <dbReference type="Proteomes" id="UP000567246"/>
    </source>
</evidence>
<evidence type="ECO:0008006" key="4">
    <source>
        <dbReference type="Google" id="ProtNLM"/>
    </source>
</evidence>
<dbReference type="EMBL" id="JACHMW010000001">
    <property type="protein sequence ID" value="MBB5848777.1"/>
    <property type="molecule type" value="Genomic_DNA"/>
</dbReference>
<proteinExistence type="predicted"/>
<organism evidence="2 3">
    <name type="scientific">Micrococcus endophyticus</name>
    <dbReference type="NCBI Taxonomy" id="455343"/>
    <lineage>
        <taxon>Bacteria</taxon>
        <taxon>Bacillati</taxon>
        <taxon>Actinomycetota</taxon>
        <taxon>Actinomycetes</taxon>
        <taxon>Micrococcales</taxon>
        <taxon>Micrococcaceae</taxon>
        <taxon>Micrococcus</taxon>
    </lineage>
</organism>
<feature type="signal peptide" evidence="1">
    <location>
        <begin position="1"/>
        <end position="34"/>
    </location>
</feature>
<accession>A0A4Y8ZJ04</accession>
<dbReference type="InterPro" id="IPR006311">
    <property type="entry name" value="TAT_signal"/>
</dbReference>
<protein>
    <recommendedName>
        <fullName evidence="4">DUF4352 domain-containing protein</fullName>
    </recommendedName>
</protein>
<sequence length="183" mass="19282">MQKNTSTLSRRKVTAGLAWSVPAVAAVSAAPAFAASPICPNVGEVGEVVKFPGNNPNDIKHAYGFWVTVKNDTQETVTLTPSTVTVTFDKKTRKPFTGTSSLYNDYPTKKGVVPLTEDQLTLAPGEELTIFYVINNTGNSADDSGCIEGTIGVELVGAPQTSGQMCDSVPVPKVCFEGTPPAE</sequence>
<evidence type="ECO:0000256" key="1">
    <source>
        <dbReference type="SAM" id="SignalP"/>
    </source>
</evidence>
<dbReference type="Proteomes" id="UP000567246">
    <property type="component" value="Unassembled WGS sequence"/>
</dbReference>
<keyword evidence="3" id="KW-1185">Reference proteome</keyword>
<keyword evidence="1" id="KW-0732">Signal</keyword>
<comment type="caution">
    <text evidence="2">The sequence shown here is derived from an EMBL/GenBank/DDBJ whole genome shotgun (WGS) entry which is preliminary data.</text>
</comment>
<evidence type="ECO:0000313" key="2">
    <source>
        <dbReference type="EMBL" id="MBB5848777.1"/>
    </source>
</evidence>
<name>A0A4Y8ZJ04_9MICC</name>
<dbReference type="RefSeq" id="WP_184172031.1">
    <property type="nucleotide sequence ID" value="NZ_BAABAG010000004.1"/>
</dbReference>
<dbReference type="AlphaFoldDB" id="A0A4Y8ZJ04"/>
<reference evidence="2 3" key="1">
    <citation type="submission" date="2020-08" db="EMBL/GenBank/DDBJ databases">
        <title>Sequencing the genomes of 1000 actinobacteria strains.</title>
        <authorList>
            <person name="Klenk H.-P."/>
        </authorList>
    </citation>
    <scope>NUCLEOTIDE SEQUENCE [LARGE SCALE GENOMIC DNA]</scope>
    <source>
        <strain evidence="2 3">DSM 17945</strain>
    </source>
</reference>
<gene>
    <name evidence="2" type="ORF">HDA33_001341</name>
</gene>
<feature type="chain" id="PRO_5043204912" description="DUF4352 domain-containing protein" evidence="1">
    <location>
        <begin position="35"/>
        <end position="183"/>
    </location>
</feature>